<dbReference type="Pfam" id="PF14534">
    <property type="entry name" value="DUF4440"/>
    <property type="match status" value="1"/>
</dbReference>
<dbReference type="EMBL" id="BAAAES010000024">
    <property type="protein sequence ID" value="GAA0678309.1"/>
    <property type="molecule type" value="Genomic_DNA"/>
</dbReference>
<gene>
    <name evidence="3" type="ORF">GCM10009102_33500</name>
</gene>
<feature type="signal peptide" evidence="1">
    <location>
        <begin position="1"/>
        <end position="25"/>
    </location>
</feature>
<keyword evidence="1" id="KW-0732">Signal</keyword>
<dbReference type="SUPFAM" id="SSF54427">
    <property type="entry name" value="NTF2-like"/>
    <property type="match status" value="1"/>
</dbReference>
<dbReference type="InterPro" id="IPR027843">
    <property type="entry name" value="DUF4440"/>
</dbReference>
<reference evidence="3 4" key="1">
    <citation type="journal article" date="2019" name="Int. J. Syst. Evol. Microbiol.">
        <title>The Global Catalogue of Microorganisms (GCM) 10K type strain sequencing project: providing services to taxonomists for standard genome sequencing and annotation.</title>
        <authorList>
            <consortium name="The Broad Institute Genomics Platform"/>
            <consortium name="The Broad Institute Genome Sequencing Center for Infectious Disease"/>
            <person name="Wu L."/>
            <person name="Ma J."/>
        </authorList>
    </citation>
    <scope>NUCLEOTIDE SEQUENCE [LARGE SCALE GENOMIC DNA]</scope>
    <source>
        <strain evidence="3 4">JCM 14603</strain>
    </source>
</reference>
<evidence type="ECO:0000313" key="3">
    <source>
        <dbReference type="EMBL" id="GAA0678309.1"/>
    </source>
</evidence>
<name>A0ABN1I198_9SPHN</name>
<feature type="domain" description="DUF4440" evidence="2">
    <location>
        <begin position="34"/>
        <end position="141"/>
    </location>
</feature>
<feature type="chain" id="PRO_5045154119" description="DUF4440 domain-containing protein" evidence="1">
    <location>
        <begin position="26"/>
        <end position="153"/>
    </location>
</feature>
<accession>A0ABN1I198</accession>
<evidence type="ECO:0000313" key="4">
    <source>
        <dbReference type="Proteomes" id="UP001500238"/>
    </source>
</evidence>
<dbReference type="Proteomes" id="UP001500238">
    <property type="component" value="Unassembled WGS sequence"/>
</dbReference>
<keyword evidence="4" id="KW-1185">Reference proteome</keyword>
<dbReference type="Gene3D" id="3.10.450.50">
    <property type="match status" value="1"/>
</dbReference>
<dbReference type="InterPro" id="IPR032710">
    <property type="entry name" value="NTF2-like_dom_sf"/>
</dbReference>
<evidence type="ECO:0000256" key="1">
    <source>
        <dbReference type="SAM" id="SignalP"/>
    </source>
</evidence>
<organism evidence="3 4">
    <name type="scientific">Sphingomonas insulae</name>
    <dbReference type="NCBI Taxonomy" id="424800"/>
    <lineage>
        <taxon>Bacteria</taxon>
        <taxon>Pseudomonadati</taxon>
        <taxon>Pseudomonadota</taxon>
        <taxon>Alphaproteobacteria</taxon>
        <taxon>Sphingomonadales</taxon>
        <taxon>Sphingomonadaceae</taxon>
        <taxon>Sphingomonas</taxon>
    </lineage>
</organism>
<sequence length="153" mass="16273">MEPAPMTARLAAVLICAAVASPATARVADTAAVERVVDRFNAARAAFDPAALADTLAPDYEEISPVGDVDDRAKVLGFYRADQRKAGPAIQSSDRRSAIHGPFGIATERLSFTMTRPDGTTLARSLRVRYVAVRSGAGWKLVSAQYTPMPPAK</sequence>
<comment type="caution">
    <text evidence="3">The sequence shown here is derived from an EMBL/GenBank/DDBJ whole genome shotgun (WGS) entry which is preliminary data.</text>
</comment>
<evidence type="ECO:0000259" key="2">
    <source>
        <dbReference type="Pfam" id="PF14534"/>
    </source>
</evidence>
<proteinExistence type="predicted"/>
<protein>
    <recommendedName>
        <fullName evidence="2">DUF4440 domain-containing protein</fullName>
    </recommendedName>
</protein>